<sequence>MGDEIPRPAYDLANTLSEIGLARALRATLAHQRARMIALLSDLPKPEWKPEMPPPSALICELPALPSRRR</sequence>
<dbReference type="Proteomes" id="UP000245698">
    <property type="component" value="Unassembled WGS sequence"/>
</dbReference>
<accession>A0A2P9ATC0</accession>
<reference evidence="2" key="1">
    <citation type="submission" date="2016-12" db="EMBL/GenBank/DDBJ databases">
        <authorList>
            <person name="Brunel B."/>
        </authorList>
    </citation>
    <scope>NUCLEOTIDE SEQUENCE [LARGE SCALE GENOMIC DNA]</scope>
</reference>
<evidence type="ECO:0000313" key="1">
    <source>
        <dbReference type="EMBL" id="SJM34408.1"/>
    </source>
</evidence>
<name>A0A2P9ATC0_9HYPH</name>
<protein>
    <submittedName>
        <fullName evidence="1">Uncharacterized protein</fullName>
    </submittedName>
</protein>
<keyword evidence="2" id="KW-1185">Reference proteome</keyword>
<proteinExistence type="predicted"/>
<dbReference type="AlphaFoldDB" id="A0A2P9ATC0"/>
<organism evidence="1 2">
    <name type="scientific">Mesorhizobium delmotii</name>
    <dbReference type="NCBI Taxonomy" id="1631247"/>
    <lineage>
        <taxon>Bacteria</taxon>
        <taxon>Pseudomonadati</taxon>
        <taxon>Pseudomonadota</taxon>
        <taxon>Alphaproteobacteria</taxon>
        <taxon>Hyphomicrobiales</taxon>
        <taxon>Phyllobacteriaceae</taxon>
        <taxon>Mesorhizobium</taxon>
    </lineage>
</organism>
<dbReference type="EMBL" id="FUIG01000051">
    <property type="protein sequence ID" value="SJM34408.1"/>
    <property type="molecule type" value="Genomic_DNA"/>
</dbReference>
<gene>
    <name evidence="1" type="ORF">BQ8482_420058</name>
</gene>
<evidence type="ECO:0000313" key="2">
    <source>
        <dbReference type="Proteomes" id="UP000245698"/>
    </source>
</evidence>